<dbReference type="SUPFAM" id="SSF53474">
    <property type="entry name" value="alpha/beta-Hydrolases"/>
    <property type="match status" value="1"/>
</dbReference>
<accession>A0AA94Y202</accession>
<dbReference type="InterPro" id="IPR029058">
    <property type="entry name" value="AB_hydrolase_fold"/>
</dbReference>
<dbReference type="Pfam" id="PF00326">
    <property type="entry name" value="Peptidase_S9"/>
    <property type="match status" value="1"/>
</dbReference>
<dbReference type="Proteomes" id="UP001060260">
    <property type="component" value="Chromosome"/>
</dbReference>
<name>A0AA94Y202_9BACE</name>
<dbReference type="PANTHER" id="PTHR11731">
    <property type="entry name" value="PROTEASE FAMILY S9B,C DIPEPTIDYL-PEPTIDASE IV-RELATED"/>
    <property type="match status" value="1"/>
</dbReference>
<dbReference type="GO" id="GO:0006508">
    <property type="term" value="P:proteolysis"/>
    <property type="evidence" value="ECO:0007669"/>
    <property type="project" value="InterPro"/>
</dbReference>
<protein>
    <submittedName>
        <fullName evidence="2">S9 family peptidase</fullName>
    </submittedName>
</protein>
<dbReference type="AlphaFoldDB" id="A0AA94Y202"/>
<dbReference type="InterPro" id="IPR001375">
    <property type="entry name" value="Peptidase_S9_cat"/>
</dbReference>
<dbReference type="InterPro" id="IPR050278">
    <property type="entry name" value="Serine_Prot_S9B/DPPIV"/>
</dbReference>
<dbReference type="EMBL" id="CP103166">
    <property type="protein sequence ID" value="UVQ97327.1"/>
    <property type="molecule type" value="Genomic_DNA"/>
</dbReference>
<proteinExistence type="predicted"/>
<gene>
    <name evidence="2" type="ORF">NXW23_02860</name>
</gene>
<evidence type="ECO:0000259" key="1">
    <source>
        <dbReference type="Pfam" id="PF00326"/>
    </source>
</evidence>
<evidence type="ECO:0000313" key="2">
    <source>
        <dbReference type="EMBL" id="UVQ97327.1"/>
    </source>
</evidence>
<evidence type="ECO:0000313" key="3">
    <source>
        <dbReference type="Proteomes" id="UP001060260"/>
    </source>
</evidence>
<reference evidence="2" key="1">
    <citation type="submission" date="2022-08" db="EMBL/GenBank/DDBJ databases">
        <title>Genome Sequencing of Bacteroides fragilis Group Isolates with Nanopore Technology.</title>
        <authorList>
            <person name="Tisza M.J."/>
            <person name="Smith D."/>
            <person name="Dekker J.P."/>
        </authorList>
    </citation>
    <scope>NUCLEOTIDE SEQUENCE</scope>
    <source>
        <strain evidence="2">BFG-474</strain>
    </source>
</reference>
<organism evidence="2 3">
    <name type="scientific">Bacteroides caccae</name>
    <dbReference type="NCBI Taxonomy" id="47678"/>
    <lineage>
        <taxon>Bacteria</taxon>
        <taxon>Pseudomonadati</taxon>
        <taxon>Bacteroidota</taxon>
        <taxon>Bacteroidia</taxon>
        <taxon>Bacteroidales</taxon>
        <taxon>Bacteroidaceae</taxon>
        <taxon>Bacteroides</taxon>
    </lineage>
</organism>
<dbReference type="Gene3D" id="3.40.50.1820">
    <property type="entry name" value="alpha/beta hydrolase"/>
    <property type="match status" value="1"/>
</dbReference>
<feature type="domain" description="Peptidase S9 prolyl oligopeptidase catalytic" evidence="1">
    <location>
        <begin position="56"/>
        <end position="248"/>
    </location>
</feature>
<dbReference type="GO" id="GO:0008236">
    <property type="term" value="F:serine-type peptidase activity"/>
    <property type="evidence" value="ECO:0007669"/>
    <property type="project" value="InterPro"/>
</dbReference>
<dbReference type="PANTHER" id="PTHR11731:SF118">
    <property type="entry name" value="BLR1971 PROTEIN"/>
    <property type="match status" value="1"/>
</dbReference>
<sequence length="252" mass="28782">MPEVFCAKGRDGKTDIWGTIYRPFNFDPSKSYPVVENIYAGPHDSHVSKDFNPIEWSSSSLAELGYIVVRIDGMGTNNRSKKFHDVCWKNLKDAGFPDRIKWIQAAARKYKYMDTSRVGIYGWSAGGQNAMAALLFHNDFYKAAVSFCGCHDNRMDKVWWNELWMGYPVDESYSRSSNVDNAHLLKGDLLLINGELDDNVDPASTLQVVDALIKADKMFEQLYLPGKGHSLGGSYELHRLYEFFNRKLLQRK</sequence>